<feature type="non-terminal residue" evidence="1">
    <location>
        <position position="38"/>
    </location>
</feature>
<feature type="non-terminal residue" evidence="1">
    <location>
        <position position="1"/>
    </location>
</feature>
<proteinExistence type="predicted"/>
<accession>A0A6J4U7U3</accession>
<evidence type="ECO:0000313" key="1">
    <source>
        <dbReference type="EMBL" id="CAA9542231.1"/>
    </source>
</evidence>
<reference evidence="1" key="1">
    <citation type="submission" date="2020-02" db="EMBL/GenBank/DDBJ databases">
        <authorList>
            <person name="Meier V. D."/>
        </authorList>
    </citation>
    <scope>NUCLEOTIDE SEQUENCE</scope>
    <source>
        <strain evidence="1">AVDCRST_MAG43</strain>
    </source>
</reference>
<sequence length="38" mass="4573">ERDRRAAEACDRNRWVDPVANVRYRGRHPRHRTRCGAL</sequence>
<dbReference type="AlphaFoldDB" id="A0A6J4U7U3"/>
<protein>
    <submittedName>
        <fullName evidence="1">Uncharacterized protein</fullName>
    </submittedName>
</protein>
<dbReference type="EMBL" id="CADCWI010000013">
    <property type="protein sequence ID" value="CAA9542231.1"/>
    <property type="molecule type" value="Genomic_DNA"/>
</dbReference>
<name>A0A6J4U7U3_9BACT</name>
<organism evidence="1">
    <name type="scientific">uncultured Thermomicrobiales bacterium</name>
    <dbReference type="NCBI Taxonomy" id="1645740"/>
    <lineage>
        <taxon>Bacteria</taxon>
        <taxon>Pseudomonadati</taxon>
        <taxon>Thermomicrobiota</taxon>
        <taxon>Thermomicrobia</taxon>
        <taxon>Thermomicrobiales</taxon>
        <taxon>environmental samples</taxon>
    </lineage>
</organism>
<gene>
    <name evidence="1" type="ORF">AVDCRST_MAG43-235</name>
</gene>